<comment type="similarity">
    <text evidence="3">Belongs to the gas vesicle GvpF/GvpL family.</text>
</comment>
<comment type="subcellular location">
    <subcellularLocation>
        <location evidence="2">Gas vesicle</location>
    </subcellularLocation>
</comment>
<dbReference type="InterPro" id="IPR009430">
    <property type="entry name" value="GvpL/GvpF"/>
</dbReference>
<organism evidence="4 5">
    <name type="scientific">Halorarum halophilum</name>
    <dbReference type="NCBI Taxonomy" id="2743090"/>
    <lineage>
        <taxon>Archaea</taxon>
        <taxon>Methanobacteriati</taxon>
        <taxon>Methanobacteriota</taxon>
        <taxon>Stenosarchaea group</taxon>
        <taxon>Halobacteria</taxon>
        <taxon>Halobacteriales</taxon>
        <taxon>Haloferacaceae</taxon>
        <taxon>Halorarum</taxon>
    </lineage>
</organism>
<gene>
    <name evidence="4" type="ORF">HUG10_13845</name>
</gene>
<dbReference type="Proteomes" id="UP000509750">
    <property type="component" value="Chromosome"/>
</dbReference>
<keyword evidence="5" id="KW-1185">Reference proteome</keyword>
<dbReference type="AlphaFoldDB" id="A0A7D5K259"/>
<evidence type="ECO:0000256" key="1">
    <source>
        <dbReference type="ARBA" id="ARBA00022987"/>
    </source>
</evidence>
<dbReference type="OrthoDB" id="130966at2157"/>
<sequence length="209" mass="23460">MSSPHLYLYGVIESADLRFETDAVGGATEVRTVSHGPLSGVVSDIETTEPERNDEDVEAHDEVLRELLTRDEELTVVPMRYGMAFKNARTLKNLLRQARPVLTRSLREVEGSVELGLKVLDAEDGDLDPEAVRSAAERFDEVSEKYDDGDLFSDRLVLNRSYLVDRADTDAFDEAVESFREEFGDDVIVQYSGPWAPYSFVDVHIGVEQ</sequence>
<protein>
    <submittedName>
        <fullName evidence="4">GvpL/GvpF family gas vesicle protein</fullName>
    </submittedName>
</protein>
<accession>A0A7D5K259</accession>
<proteinExistence type="inferred from homology"/>
<dbReference type="PANTHER" id="PTHR36852">
    <property type="entry name" value="PROTEIN GVPL 2"/>
    <property type="match status" value="1"/>
</dbReference>
<dbReference type="GO" id="GO:0031411">
    <property type="term" value="C:gas vesicle"/>
    <property type="evidence" value="ECO:0007669"/>
    <property type="project" value="UniProtKB-SubCell"/>
</dbReference>
<dbReference type="PANTHER" id="PTHR36852:SF1">
    <property type="entry name" value="PROTEIN GVPL 2"/>
    <property type="match status" value="1"/>
</dbReference>
<dbReference type="KEGG" id="halg:HUG10_13845"/>
<evidence type="ECO:0000313" key="4">
    <source>
        <dbReference type="EMBL" id="QLG28561.1"/>
    </source>
</evidence>
<dbReference type="GO" id="GO:0031412">
    <property type="term" value="P:gas vesicle organization"/>
    <property type="evidence" value="ECO:0007669"/>
    <property type="project" value="InterPro"/>
</dbReference>
<keyword evidence="1" id="KW-0304">Gas vesicle</keyword>
<name>A0A7D5K259_9EURY</name>
<dbReference type="Pfam" id="PF06386">
    <property type="entry name" value="GvpL_GvpF"/>
    <property type="match status" value="2"/>
</dbReference>
<dbReference type="RefSeq" id="WP_179170135.1">
    <property type="nucleotide sequence ID" value="NZ_CP058529.1"/>
</dbReference>
<reference evidence="4 5" key="1">
    <citation type="submission" date="2020-07" db="EMBL/GenBank/DDBJ databases">
        <title>Gai3-2, isolated from salt lake.</title>
        <authorList>
            <person name="Cui H."/>
            <person name="Shi X."/>
        </authorList>
    </citation>
    <scope>NUCLEOTIDE SEQUENCE [LARGE SCALE GENOMIC DNA]</scope>
    <source>
        <strain evidence="4 5">Gai3-2</strain>
    </source>
</reference>
<evidence type="ECO:0000256" key="3">
    <source>
        <dbReference type="ARBA" id="ARBA00035643"/>
    </source>
</evidence>
<dbReference type="GeneID" id="56029936"/>
<dbReference type="EMBL" id="CP058529">
    <property type="protein sequence ID" value="QLG28561.1"/>
    <property type="molecule type" value="Genomic_DNA"/>
</dbReference>
<evidence type="ECO:0000313" key="5">
    <source>
        <dbReference type="Proteomes" id="UP000509750"/>
    </source>
</evidence>
<evidence type="ECO:0000256" key="2">
    <source>
        <dbReference type="ARBA" id="ARBA00035108"/>
    </source>
</evidence>